<evidence type="ECO:0000313" key="3">
    <source>
        <dbReference type="EnsemblMetazoa" id="Aqu2.1.34825_001"/>
    </source>
</evidence>
<dbReference type="STRING" id="400682.A0A1X7V3I7"/>
<reference evidence="3" key="2">
    <citation type="submission" date="2017-05" db="UniProtKB">
        <authorList>
            <consortium name="EnsemblMetazoa"/>
        </authorList>
    </citation>
    <scope>IDENTIFICATION</scope>
</reference>
<feature type="region of interest" description="Disordered" evidence="1">
    <location>
        <begin position="233"/>
        <end position="256"/>
    </location>
</feature>
<dbReference type="InParanoid" id="A0A1X7V3I7"/>
<keyword evidence="4" id="KW-1185">Reference proteome</keyword>
<dbReference type="EnsemblMetazoa" id="XM_003385728.3">
    <property type="protein sequence ID" value="XP_003385776.1"/>
    <property type="gene ID" value="LOC100634477"/>
</dbReference>
<gene>
    <name evidence="3" type="primary">100634477</name>
</gene>
<reference evidence="4" key="1">
    <citation type="journal article" date="2010" name="Nature">
        <title>The Amphimedon queenslandica genome and the evolution of animal complexity.</title>
        <authorList>
            <person name="Srivastava M."/>
            <person name="Simakov O."/>
            <person name="Chapman J."/>
            <person name="Fahey B."/>
            <person name="Gauthier M.E."/>
            <person name="Mitros T."/>
            <person name="Richards G.S."/>
            <person name="Conaco C."/>
            <person name="Dacre M."/>
            <person name="Hellsten U."/>
            <person name="Larroux C."/>
            <person name="Putnam N.H."/>
            <person name="Stanke M."/>
            <person name="Adamska M."/>
            <person name="Darling A."/>
            <person name="Degnan S.M."/>
            <person name="Oakley T.H."/>
            <person name="Plachetzki D.C."/>
            <person name="Zhai Y."/>
            <person name="Adamski M."/>
            <person name="Calcino A."/>
            <person name="Cummins S.F."/>
            <person name="Goodstein D.M."/>
            <person name="Harris C."/>
            <person name="Jackson D.J."/>
            <person name="Leys S.P."/>
            <person name="Shu S."/>
            <person name="Woodcroft B.J."/>
            <person name="Vervoort M."/>
            <person name="Kosik K.S."/>
            <person name="Manning G."/>
            <person name="Degnan B.M."/>
            <person name="Rokhsar D.S."/>
        </authorList>
    </citation>
    <scope>NUCLEOTIDE SEQUENCE [LARGE SCALE GENOMIC DNA]</scope>
</reference>
<proteinExistence type="predicted"/>
<organism evidence="3">
    <name type="scientific">Amphimedon queenslandica</name>
    <name type="common">Sponge</name>
    <dbReference type="NCBI Taxonomy" id="400682"/>
    <lineage>
        <taxon>Eukaryota</taxon>
        <taxon>Metazoa</taxon>
        <taxon>Porifera</taxon>
        <taxon>Demospongiae</taxon>
        <taxon>Heteroscleromorpha</taxon>
        <taxon>Haplosclerida</taxon>
        <taxon>Niphatidae</taxon>
        <taxon>Amphimedon</taxon>
    </lineage>
</organism>
<name>A0A1X7V3I7_AMPQE</name>
<accession>A0A1X7V3I7</accession>
<evidence type="ECO:0000313" key="4">
    <source>
        <dbReference type="Proteomes" id="UP000007879"/>
    </source>
</evidence>
<dbReference type="OMA" id="CDELHEF"/>
<evidence type="ECO:0000256" key="1">
    <source>
        <dbReference type="SAM" id="MobiDB-lite"/>
    </source>
</evidence>
<dbReference type="EnsemblMetazoa" id="Aqu2.1.34825_001">
    <property type="protein sequence ID" value="Aqu2.1.34825_001"/>
    <property type="gene ID" value="Aqu2.1.34825"/>
</dbReference>
<feature type="domain" description="CCD97-like C-terminal" evidence="2">
    <location>
        <begin position="102"/>
        <end position="164"/>
    </location>
</feature>
<dbReference type="Pfam" id="PF09747">
    <property type="entry name" value="CCD97-like_C"/>
    <property type="match status" value="2"/>
</dbReference>
<feature type="domain" description="CCD97-like C-terminal" evidence="2">
    <location>
        <begin position="173"/>
        <end position="239"/>
    </location>
</feature>
<feature type="compositionally biased region" description="Acidic residues" evidence="1">
    <location>
        <begin position="233"/>
        <end position="243"/>
    </location>
</feature>
<dbReference type="InterPro" id="IPR018613">
    <property type="entry name" value="Ccdc97-like"/>
</dbReference>
<sequence>MAAATAGKEELLQSVFETVCASGLVIKRQQRDEPDLNKKEKFVLLRELLESSPGCFLMRFGSALNENQLQYFDNYNDYEVTYRLKEFRKGQSPDYRKGIIRNRRYRAIEVLTETTDYFTELVMKERCPSLYQQYIGQYLSDQEKRRLGEGQDQLSLLAQVLEGETDTESGEGEKLSDNPVEAIQEKLLYRKEFLRLMHLRFLDGKDDQDFDYSTVDGNIEYDDSAIKNRDFEDEYFDSEEPSEITEKVSRSPDTDR</sequence>
<feature type="compositionally biased region" description="Basic and acidic residues" evidence="1">
    <location>
        <begin position="244"/>
        <end position="256"/>
    </location>
</feature>
<dbReference type="PANTHER" id="PTHR31840">
    <property type="entry name" value="COILED-COIL DOMAIN-CONTAINING PROTEIN 97"/>
    <property type="match status" value="1"/>
</dbReference>
<dbReference type="InterPro" id="IPR040233">
    <property type="entry name" value="CCD97-like_C"/>
</dbReference>
<dbReference type="AlphaFoldDB" id="A0A1X7V3I7"/>
<dbReference type="PANTHER" id="PTHR31840:SF1">
    <property type="entry name" value="COILED-COIL DOMAIN-CONTAINING PROTEIN 97"/>
    <property type="match status" value="1"/>
</dbReference>
<protein>
    <recommendedName>
        <fullName evidence="2">CCD97-like C-terminal domain-containing protein</fullName>
    </recommendedName>
</protein>
<evidence type="ECO:0000259" key="2">
    <source>
        <dbReference type="Pfam" id="PF09747"/>
    </source>
</evidence>
<dbReference type="Proteomes" id="UP000007879">
    <property type="component" value="Unassembled WGS sequence"/>
</dbReference>
<dbReference type="KEGG" id="aqu:100634477"/>
<dbReference type="eggNOG" id="KOG3044">
    <property type="taxonomic scope" value="Eukaryota"/>
</dbReference>
<dbReference type="OrthoDB" id="333176at2759"/>